<comment type="caution">
    <text evidence="9">The sequence shown here is derived from an EMBL/GenBank/DDBJ whole genome shotgun (WGS) entry which is preliminary data.</text>
</comment>
<dbReference type="Proteomes" id="UP000281594">
    <property type="component" value="Unassembled WGS sequence"/>
</dbReference>
<feature type="transmembrane region" description="Helical" evidence="7">
    <location>
        <begin position="230"/>
        <end position="256"/>
    </location>
</feature>
<proteinExistence type="inferred from homology"/>
<feature type="transmembrane region" description="Helical" evidence="7">
    <location>
        <begin position="276"/>
        <end position="302"/>
    </location>
</feature>
<comment type="subcellular location">
    <subcellularLocation>
        <location evidence="1 7">Cell membrane</location>
        <topology evidence="1 7">Multi-pass membrane protein</topology>
    </subcellularLocation>
</comment>
<dbReference type="KEGG" id="src:M271_01400"/>
<keyword evidence="4 7" id="KW-0812">Transmembrane</keyword>
<dbReference type="InterPro" id="IPR000515">
    <property type="entry name" value="MetI-like"/>
</dbReference>
<evidence type="ECO:0000256" key="6">
    <source>
        <dbReference type="ARBA" id="ARBA00023136"/>
    </source>
</evidence>
<evidence type="ECO:0000256" key="2">
    <source>
        <dbReference type="ARBA" id="ARBA00022448"/>
    </source>
</evidence>
<feature type="domain" description="ABC transmembrane type-1" evidence="8">
    <location>
        <begin position="96"/>
        <end position="295"/>
    </location>
</feature>
<evidence type="ECO:0000259" key="8">
    <source>
        <dbReference type="PROSITE" id="PS50928"/>
    </source>
</evidence>
<feature type="transmembrane region" description="Helical" evidence="7">
    <location>
        <begin position="176"/>
        <end position="192"/>
    </location>
</feature>
<dbReference type="RefSeq" id="WP_020865313.1">
    <property type="nucleotide sequence ID" value="NC_022785.1"/>
</dbReference>
<evidence type="ECO:0000256" key="7">
    <source>
        <dbReference type="RuleBase" id="RU363032"/>
    </source>
</evidence>
<dbReference type="InterPro" id="IPR035906">
    <property type="entry name" value="MetI-like_sf"/>
</dbReference>
<dbReference type="GO" id="GO:0055085">
    <property type="term" value="P:transmembrane transport"/>
    <property type="evidence" value="ECO:0007669"/>
    <property type="project" value="InterPro"/>
</dbReference>
<name>A0A0A0N3B4_STRRN</name>
<keyword evidence="6 7" id="KW-0472">Membrane</keyword>
<dbReference type="GO" id="GO:0005886">
    <property type="term" value="C:plasma membrane"/>
    <property type="evidence" value="ECO:0007669"/>
    <property type="project" value="UniProtKB-SubCell"/>
</dbReference>
<feature type="transmembrane region" description="Helical" evidence="7">
    <location>
        <begin position="9"/>
        <end position="30"/>
    </location>
</feature>
<dbReference type="Gene3D" id="1.10.3720.10">
    <property type="entry name" value="MetI-like"/>
    <property type="match status" value="1"/>
</dbReference>
<evidence type="ECO:0000313" key="9">
    <source>
        <dbReference type="EMBL" id="RLV76000.1"/>
    </source>
</evidence>
<dbReference type="eggNOG" id="COG0601">
    <property type="taxonomic scope" value="Bacteria"/>
</dbReference>
<evidence type="ECO:0000256" key="4">
    <source>
        <dbReference type="ARBA" id="ARBA00022692"/>
    </source>
</evidence>
<evidence type="ECO:0000256" key="3">
    <source>
        <dbReference type="ARBA" id="ARBA00022475"/>
    </source>
</evidence>
<dbReference type="EMBL" id="QYCY01000002">
    <property type="protein sequence ID" value="RLV76000.1"/>
    <property type="molecule type" value="Genomic_DNA"/>
</dbReference>
<dbReference type="AlphaFoldDB" id="A0A0A0N3B4"/>
<dbReference type="PANTHER" id="PTHR43163:SF7">
    <property type="entry name" value="DIPEPTIDE-TRANSPORT INTEGRAL MEMBRANE PROTEIN ABC TRANSPORTER DPPB-RELATED"/>
    <property type="match status" value="1"/>
</dbReference>
<accession>A0A0A0N3B4</accession>
<dbReference type="PROSITE" id="PS50928">
    <property type="entry name" value="ABC_TM1"/>
    <property type="match status" value="1"/>
</dbReference>
<protein>
    <recommendedName>
        <fullName evidence="8">ABC transmembrane type-1 domain-containing protein</fullName>
    </recommendedName>
</protein>
<dbReference type="CDD" id="cd06261">
    <property type="entry name" value="TM_PBP2"/>
    <property type="match status" value="1"/>
</dbReference>
<reference evidence="9 10" key="1">
    <citation type="journal article" date="2018" name="J. Biol. Chem.">
        <title>Discovery of the actinoplanic acid pathway in Streptomyces rapamycinicus reveals a genetically conserved synergism with rapamycin.</title>
        <authorList>
            <person name="Mrak P."/>
            <person name="Krastel P."/>
            <person name="Pivk Lukancic P."/>
            <person name="Tao J."/>
            <person name="Pistorius D."/>
            <person name="Moore C.M."/>
        </authorList>
    </citation>
    <scope>NUCLEOTIDE SEQUENCE [LARGE SCALE GENOMIC DNA]</scope>
    <source>
        <strain evidence="9 10">NRRL 5491</strain>
    </source>
</reference>
<sequence>MARFLVRRLLTMIPVVLGTTFIIYAAVYALPGDPVQSLAGPDRAVSPAAAAALRSHYHLDSSLLAQYGHYLSGLLHGDFGIDFGDVPVSSLIAAGWPVTVRLALTTWVIQAVAGAGLGVLAAVRAGRFPDLAVLGGSTLILAVPYFVTAYVAQIVLGDRLGWFPVSGVDAGWPRSYLLPALCLALLGVPEVARLTRAAVLENLGAEFVDTAVAKGAGRMRVLTQHVLRPSLIPIVSMLGLTLGTLLSGTILIEGIFNLPGLGYQTFQGVQQHNGPVVVGISTLLVLTFLFINLVVDVLYVVIDPRIRLD</sequence>
<gene>
    <name evidence="9" type="ORF">D3C57_142280</name>
</gene>
<evidence type="ECO:0000256" key="5">
    <source>
        <dbReference type="ARBA" id="ARBA00022989"/>
    </source>
</evidence>
<evidence type="ECO:0000313" key="10">
    <source>
        <dbReference type="Proteomes" id="UP000281594"/>
    </source>
</evidence>
<organism evidence="9 10">
    <name type="scientific">Streptomyces rapamycinicus (strain ATCC 29253 / DSM 41530 / NRRL 5491 / AYB-994)</name>
    <name type="common">Streptomyces hygroscopicus (strain ATCC 29253)</name>
    <dbReference type="NCBI Taxonomy" id="1343740"/>
    <lineage>
        <taxon>Bacteria</taxon>
        <taxon>Bacillati</taxon>
        <taxon>Actinomycetota</taxon>
        <taxon>Actinomycetes</taxon>
        <taxon>Kitasatosporales</taxon>
        <taxon>Streptomycetaceae</taxon>
        <taxon>Streptomyces</taxon>
        <taxon>Streptomyces violaceusniger group</taxon>
    </lineage>
</organism>
<keyword evidence="5 7" id="KW-1133">Transmembrane helix</keyword>
<feature type="transmembrane region" description="Helical" evidence="7">
    <location>
        <begin position="131"/>
        <end position="156"/>
    </location>
</feature>
<dbReference type="InterPro" id="IPR045621">
    <property type="entry name" value="BPD_transp_1_N"/>
</dbReference>
<dbReference type="Pfam" id="PF19300">
    <property type="entry name" value="BPD_transp_1_N"/>
    <property type="match status" value="1"/>
</dbReference>
<comment type="similarity">
    <text evidence="7">Belongs to the binding-protein-dependent transport system permease family.</text>
</comment>
<evidence type="ECO:0000256" key="1">
    <source>
        <dbReference type="ARBA" id="ARBA00004651"/>
    </source>
</evidence>
<dbReference type="SUPFAM" id="SSF161098">
    <property type="entry name" value="MetI-like"/>
    <property type="match status" value="1"/>
</dbReference>
<feature type="transmembrane region" description="Helical" evidence="7">
    <location>
        <begin position="104"/>
        <end position="124"/>
    </location>
</feature>
<dbReference type="Pfam" id="PF00528">
    <property type="entry name" value="BPD_transp_1"/>
    <property type="match status" value="1"/>
</dbReference>
<dbReference type="PANTHER" id="PTHR43163">
    <property type="entry name" value="DIPEPTIDE TRANSPORT SYSTEM PERMEASE PROTEIN DPPB-RELATED"/>
    <property type="match status" value="1"/>
</dbReference>
<dbReference type="STRING" id="1343740.M271_01400"/>
<keyword evidence="3" id="KW-1003">Cell membrane</keyword>
<keyword evidence="2 7" id="KW-0813">Transport</keyword>
<dbReference type="HOGENOM" id="CLU_036879_0_0_11"/>